<protein>
    <submittedName>
        <fullName evidence="1">Similar to An01g03530</fullName>
    </submittedName>
</protein>
<organism evidence="1 2">
    <name type="scientific">Aspergillus kawachii</name>
    <name type="common">White koji mold</name>
    <name type="synonym">Aspergillus awamori var. kawachi</name>
    <dbReference type="NCBI Taxonomy" id="1069201"/>
    <lineage>
        <taxon>Eukaryota</taxon>
        <taxon>Fungi</taxon>
        <taxon>Dikarya</taxon>
        <taxon>Ascomycota</taxon>
        <taxon>Pezizomycotina</taxon>
        <taxon>Eurotiomycetes</taxon>
        <taxon>Eurotiomycetidae</taxon>
        <taxon>Eurotiales</taxon>
        <taxon>Aspergillaceae</taxon>
        <taxon>Aspergillus</taxon>
        <taxon>Aspergillus subgen. Circumdati</taxon>
    </lineage>
</organism>
<proteinExistence type="predicted"/>
<gene>
    <name evidence="1" type="ORF">RIB2604_04300160</name>
</gene>
<sequence>MRSGHGMTGMFSCDPLKAPVISASFYLIDSPKVSRLDSRQSQGVGGTHIRVELSRLMMLDRVNLPIRCPLAVWILKEYLYEPYDTAYCMVTAVTGKMLTNGPTLITQSNFPWRPPEKRAWDEIRLVEGRSSRVIRGQDTAGKFCSMSGSIGFFRRIMSELQSTTPDDPDALCRTGTQRRLAI</sequence>
<accession>A0A146G1A5</accession>
<reference evidence="2" key="2">
    <citation type="submission" date="2016-02" db="EMBL/GenBank/DDBJ databases">
        <title>Genome sequencing of Aspergillus luchuensis NBRC 4314.</title>
        <authorList>
            <person name="Yamada O."/>
        </authorList>
    </citation>
    <scope>NUCLEOTIDE SEQUENCE [LARGE SCALE GENOMIC DNA]</scope>
    <source>
        <strain evidence="2">RIB 2604</strain>
    </source>
</reference>
<reference evidence="1 2" key="1">
    <citation type="journal article" date="2016" name="DNA Res.">
        <title>Genome sequence of Aspergillus luchuensis NBRC 4314.</title>
        <authorList>
            <person name="Yamada O."/>
            <person name="Machida M."/>
            <person name="Hosoyama A."/>
            <person name="Goto M."/>
            <person name="Takahashi T."/>
            <person name="Futagami T."/>
            <person name="Yamagata Y."/>
            <person name="Takeuchi M."/>
            <person name="Kobayashi T."/>
            <person name="Koike H."/>
            <person name="Abe K."/>
            <person name="Asai K."/>
            <person name="Arita M."/>
            <person name="Fujita N."/>
            <person name="Fukuda K."/>
            <person name="Higa K."/>
            <person name="Horikawa H."/>
            <person name="Ishikawa T."/>
            <person name="Jinno K."/>
            <person name="Kato Y."/>
            <person name="Kirimura K."/>
            <person name="Mizutani O."/>
            <person name="Nakasone K."/>
            <person name="Sano M."/>
            <person name="Shiraishi Y."/>
            <person name="Tsukahara M."/>
            <person name="Gomi K."/>
        </authorList>
    </citation>
    <scope>NUCLEOTIDE SEQUENCE [LARGE SCALE GENOMIC DNA]</scope>
    <source>
        <strain evidence="1 2">RIB 2604</strain>
    </source>
</reference>
<comment type="caution">
    <text evidence="1">The sequence shown here is derived from an EMBL/GenBank/DDBJ whole genome shotgun (WGS) entry which is preliminary data.</text>
</comment>
<evidence type="ECO:0000313" key="2">
    <source>
        <dbReference type="Proteomes" id="UP000075230"/>
    </source>
</evidence>
<dbReference type="Proteomes" id="UP000075230">
    <property type="component" value="Unassembled WGS sequence"/>
</dbReference>
<dbReference type="EMBL" id="BCWF01000042">
    <property type="protein sequence ID" value="GAT31287.1"/>
    <property type="molecule type" value="Genomic_DNA"/>
</dbReference>
<name>A0A146G1A5_ASPKA</name>
<evidence type="ECO:0000313" key="1">
    <source>
        <dbReference type="EMBL" id="GAT31287.1"/>
    </source>
</evidence>
<dbReference type="AlphaFoldDB" id="A0A146G1A5"/>